<sequence>MIKYCQIMDHDSIVQDLVAPGDTVLSTVECSWNDAFRILALVEHQSWSGGGNGVERNDDNKTTTAVRRDVGESSPDAREFAILFLDGRAPILTKNDLSAVHVIPVSGNSFTCEIDMESCGEDGEICVKLAPNLLEPEILVKMAPGNRSQNFIDEVFRAAQMASSTSVSSSHLASSSSATGAQVNEEGVNRSNAASAPSPSTTLGWLTYYENLVLSSTNNYNSSSSTTILSSSSVGSATQTNPSALSAPHQPDDFLRASVSFNVECFNEQN</sequence>
<reference evidence="2 3" key="1">
    <citation type="submission" date="2024-08" db="EMBL/GenBank/DDBJ databases">
        <authorList>
            <person name="Cucini C."/>
            <person name="Frati F."/>
        </authorList>
    </citation>
    <scope>NUCLEOTIDE SEQUENCE [LARGE SCALE GENOMIC DNA]</scope>
</reference>
<feature type="compositionally biased region" description="Basic and acidic residues" evidence="1">
    <location>
        <begin position="55"/>
        <end position="72"/>
    </location>
</feature>
<protein>
    <submittedName>
        <fullName evidence="2">Uncharacterized protein</fullName>
    </submittedName>
</protein>
<feature type="region of interest" description="Disordered" evidence="1">
    <location>
        <begin position="50"/>
        <end position="72"/>
    </location>
</feature>
<evidence type="ECO:0000313" key="2">
    <source>
        <dbReference type="EMBL" id="CAL8104369.1"/>
    </source>
</evidence>
<evidence type="ECO:0000256" key="1">
    <source>
        <dbReference type="SAM" id="MobiDB-lite"/>
    </source>
</evidence>
<comment type="caution">
    <text evidence="2">The sequence shown here is derived from an EMBL/GenBank/DDBJ whole genome shotgun (WGS) entry which is preliminary data.</text>
</comment>
<accession>A0ABP1QIB2</accession>
<dbReference type="Gene3D" id="2.30.29.110">
    <property type="match status" value="1"/>
</dbReference>
<feature type="compositionally biased region" description="Polar residues" evidence="1">
    <location>
        <begin position="234"/>
        <end position="244"/>
    </location>
</feature>
<organism evidence="2 3">
    <name type="scientific">Orchesella dallaii</name>
    <dbReference type="NCBI Taxonomy" id="48710"/>
    <lineage>
        <taxon>Eukaryota</taxon>
        <taxon>Metazoa</taxon>
        <taxon>Ecdysozoa</taxon>
        <taxon>Arthropoda</taxon>
        <taxon>Hexapoda</taxon>
        <taxon>Collembola</taxon>
        <taxon>Entomobryomorpha</taxon>
        <taxon>Entomobryoidea</taxon>
        <taxon>Orchesellidae</taxon>
        <taxon>Orchesellinae</taxon>
        <taxon>Orchesella</taxon>
    </lineage>
</organism>
<name>A0ABP1QIB2_9HEXA</name>
<keyword evidence="3" id="KW-1185">Reference proteome</keyword>
<feature type="region of interest" description="Disordered" evidence="1">
    <location>
        <begin position="170"/>
        <end position="199"/>
    </location>
</feature>
<gene>
    <name evidence="2" type="ORF">ODALV1_LOCUS11733</name>
</gene>
<proteinExistence type="predicted"/>
<evidence type="ECO:0000313" key="3">
    <source>
        <dbReference type="Proteomes" id="UP001642540"/>
    </source>
</evidence>
<dbReference type="EMBL" id="CAXLJM020000035">
    <property type="protein sequence ID" value="CAL8104369.1"/>
    <property type="molecule type" value="Genomic_DNA"/>
</dbReference>
<feature type="region of interest" description="Disordered" evidence="1">
    <location>
        <begin position="225"/>
        <end position="251"/>
    </location>
</feature>
<dbReference type="Proteomes" id="UP001642540">
    <property type="component" value="Unassembled WGS sequence"/>
</dbReference>